<dbReference type="InterPro" id="IPR035919">
    <property type="entry name" value="EAL_sf"/>
</dbReference>
<dbReference type="Pfam" id="PF00563">
    <property type="entry name" value="EAL"/>
    <property type="match status" value="1"/>
</dbReference>
<dbReference type="SMART" id="SM00267">
    <property type="entry name" value="GGDEF"/>
    <property type="match status" value="1"/>
</dbReference>
<evidence type="ECO:0000259" key="2">
    <source>
        <dbReference type="PROSITE" id="PS50883"/>
    </source>
</evidence>
<dbReference type="InterPro" id="IPR029787">
    <property type="entry name" value="Nucleotide_cyclase"/>
</dbReference>
<dbReference type="OrthoDB" id="9814202at2"/>
<dbReference type="InterPro" id="IPR029016">
    <property type="entry name" value="GAF-like_dom_sf"/>
</dbReference>
<dbReference type="NCBIfam" id="TIGR00254">
    <property type="entry name" value="GGDEF"/>
    <property type="match status" value="1"/>
</dbReference>
<feature type="domain" description="PAS" evidence="1">
    <location>
        <begin position="296"/>
        <end position="343"/>
    </location>
</feature>
<dbReference type="PROSITE" id="PS50887">
    <property type="entry name" value="GGDEF"/>
    <property type="match status" value="1"/>
</dbReference>
<dbReference type="RefSeq" id="WP_160736829.1">
    <property type="nucleotide sequence ID" value="NZ_WTYT01000005.1"/>
</dbReference>
<dbReference type="CDD" id="cd01948">
    <property type="entry name" value="EAL"/>
    <property type="match status" value="1"/>
</dbReference>
<organism evidence="4 5">
    <name type="scientific">Altericroceibacterium endophyticum</name>
    <dbReference type="NCBI Taxonomy" id="1808508"/>
    <lineage>
        <taxon>Bacteria</taxon>
        <taxon>Pseudomonadati</taxon>
        <taxon>Pseudomonadota</taxon>
        <taxon>Alphaproteobacteria</taxon>
        <taxon>Sphingomonadales</taxon>
        <taxon>Erythrobacteraceae</taxon>
        <taxon>Altericroceibacterium</taxon>
    </lineage>
</organism>
<dbReference type="SMART" id="SM00065">
    <property type="entry name" value="GAF"/>
    <property type="match status" value="1"/>
</dbReference>
<dbReference type="Pfam" id="PF00990">
    <property type="entry name" value="GGDEF"/>
    <property type="match status" value="1"/>
</dbReference>
<comment type="caution">
    <text evidence="4">The sequence shown here is derived from an EMBL/GenBank/DDBJ whole genome shotgun (WGS) entry which is preliminary data.</text>
</comment>
<dbReference type="AlphaFoldDB" id="A0A6I4T6B0"/>
<dbReference type="InterPro" id="IPR052155">
    <property type="entry name" value="Biofilm_reg_signaling"/>
</dbReference>
<evidence type="ECO:0000313" key="5">
    <source>
        <dbReference type="Proteomes" id="UP000438476"/>
    </source>
</evidence>
<dbReference type="Pfam" id="PF00989">
    <property type="entry name" value="PAS"/>
    <property type="match status" value="1"/>
</dbReference>
<gene>
    <name evidence="4" type="ORF">GRI91_11465</name>
</gene>
<proteinExistence type="predicted"/>
<dbReference type="SUPFAM" id="SSF141868">
    <property type="entry name" value="EAL domain-like"/>
    <property type="match status" value="1"/>
</dbReference>
<feature type="domain" description="GGDEF" evidence="3">
    <location>
        <begin position="448"/>
        <end position="580"/>
    </location>
</feature>
<dbReference type="PANTHER" id="PTHR44757">
    <property type="entry name" value="DIGUANYLATE CYCLASE DGCP"/>
    <property type="match status" value="1"/>
</dbReference>
<dbReference type="SUPFAM" id="SSF55781">
    <property type="entry name" value="GAF domain-like"/>
    <property type="match status" value="1"/>
</dbReference>
<dbReference type="InterPro" id="IPR035965">
    <property type="entry name" value="PAS-like_dom_sf"/>
</dbReference>
<dbReference type="Gene3D" id="3.30.450.20">
    <property type="entry name" value="PAS domain"/>
    <property type="match status" value="2"/>
</dbReference>
<dbReference type="Pfam" id="PF01590">
    <property type="entry name" value="GAF"/>
    <property type="match status" value="1"/>
</dbReference>
<dbReference type="InterPro" id="IPR000160">
    <property type="entry name" value="GGDEF_dom"/>
</dbReference>
<dbReference type="Gene3D" id="3.30.450.40">
    <property type="match status" value="1"/>
</dbReference>
<dbReference type="PROSITE" id="PS50112">
    <property type="entry name" value="PAS"/>
    <property type="match status" value="2"/>
</dbReference>
<dbReference type="InterPro" id="IPR013656">
    <property type="entry name" value="PAS_4"/>
</dbReference>
<feature type="domain" description="PAS" evidence="1">
    <location>
        <begin position="167"/>
        <end position="237"/>
    </location>
</feature>
<dbReference type="SUPFAM" id="SSF55785">
    <property type="entry name" value="PYP-like sensor domain (PAS domain)"/>
    <property type="match status" value="2"/>
</dbReference>
<dbReference type="EMBL" id="WTYT01000005">
    <property type="protein sequence ID" value="MXO66377.1"/>
    <property type="molecule type" value="Genomic_DNA"/>
</dbReference>
<dbReference type="PROSITE" id="PS50883">
    <property type="entry name" value="EAL"/>
    <property type="match status" value="1"/>
</dbReference>
<dbReference type="Pfam" id="PF08448">
    <property type="entry name" value="PAS_4"/>
    <property type="match status" value="1"/>
</dbReference>
<name>A0A6I4T6B0_9SPHN</name>
<evidence type="ECO:0000259" key="3">
    <source>
        <dbReference type="PROSITE" id="PS50887"/>
    </source>
</evidence>
<protein>
    <submittedName>
        <fullName evidence="4">EAL domain-containing protein</fullName>
    </submittedName>
</protein>
<feature type="domain" description="EAL" evidence="2">
    <location>
        <begin position="589"/>
        <end position="839"/>
    </location>
</feature>
<dbReference type="Gene3D" id="3.30.70.270">
    <property type="match status" value="1"/>
</dbReference>
<dbReference type="CDD" id="cd01949">
    <property type="entry name" value="GGDEF"/>
    <property type="match status" value="1"/>
</dbReference>
<evidence type="ECO:0000313" key="4">
    <source>
        <dbReference type="EMBL" id="MXO66377.1"/>
    </source>
</evidence>
<accession>A0A6I4T6B0</accession>
<dbReference type="InterPro" id="IPR001633">
    <property type="entry name" value="EAL_dom"/>
</dbReference>
<reference evidence="4 5" key="1">
    <citation type="submission" date="2019-12" db="EMBL/GenBank/DDBJ databases">
        <title>Genomic-based taxomic classification of the family Erythrobacteraceae.</title>
        <authorList>
            <person name="Xu L."/>
        </authorList>
    </citation>
    <scope>NUCLEOTIDE SEQUENCE [LARGE SCALE GENOMIC DNA]</scope>
    <source>
        <strain evidence="4 5">LMG 29518</strain>
    </source>
</reference>
<dbReference type="InterPro" id="IPR003018">
    <property type="entry name" value="GAF"/>
</dbReference>
<sequence>MRGAGINFDEKQRLKALLDLGVMDTPPEEQFDGLARLVGAALGVQSAAVSLIDGHRQWFKARIGIDFSETPRDVAFCDHTMAAREVFVVLDAQADPKFKDNPLVTCENGIRFYAGAPLYLDSGECVGTLCVFDPHPRDAITDEQVSLLRDLADVAAERIQARSSRHLNEIAAKLVETTPDAVMAADSNGFIVYWNQAASEMFGHSVDEALGQCMKMLTPPDIRPSVKDILEEIASDPENPLLGQVHQFTGYRADGCTFPMEVSLAEWRISESERGLAAIMRDISDRTELEKDRQSAQQFLDAVVSNLPGMLFVKDLESGKYVFINDMGQQLIGLPEEEIVGKTDHDLFPGLAEGFQALDQAASEQDEPLVYESDFTNQAGDRTQLRTTRVIIDGEDERQYVLGLTENMTVTRQAQADVFRLARYDMLTGLLNRASFSELLHSLVEKGEPFAMLSLDLERFKAVNDQFGHGVGDAVLREVGLRLKRLTGSEEHVARMGGDEFVAILTGQNLRARGERLGRAIAANISRPIEVESISVYIGVAAGIVLYPQDGATTERLRENVDLALYRAKRDHRGICLFDAKMDAEMRDRRRLENALRKAVEANQIELAYQPVISTYQGRVSSVEALARWSHPVRGPIPPDCFIDLAEECGLINKLGEQLLHRACREACDWPANVAVAVNLSPLQFQSGDLLDTVACALKESGLPAQRLQLEVTEGLMIKDVDRTFRQLEELRSLGIAILIDDFGVGYSSLSYFERFPFDKVKLDKSFVDRITTSKTSQAIVQAVAGLGEKLDMAIVAEGIETKAQARLLTEYGCTHLQGYLFSRPLAPQSVRDFVSETKVYAHG</sequence>
<keyword evidence="5" id="KW-1185">Reference proteome</keyword>
<dbReference type="CDD" id="cd00130">
    <property type="entry name" value="PAS"/>
    <property type="match status" value="2"/>
</dbReference>
<dbReference type="PANTHER" id="PTHR44757:SF2">
    <property type="entry name" value="BIOFILM ARCHITECTURE MAINTENANCE PROTEIN MBAA"/>
    <property type="match status" value="1"/>
</dbReference>
<dbReference type="SMART" id="SM00052">
    <property type="entry name" value="EAL"/>
    <property type="match status" value="1"/>
</dbReference>
<dbReference type="InterPro" id="IPR000014">
    <property type="entry name" value="PAS"/>
</dbReference>
<dbReference type="InterPro" id="IPR013767">
    <property type="entry name" value="PAS_fold"/>
</dbReference>
<dbReference type="GO" id="GO:0006355">
    <property type="term" value="P:regulation of DNA-templated transcription"/>
    <property type="evidence" value="ECO:0007669"/>
    <property type="project" value="InterPro"/>
</dbReference>
<dbReference type="SUPFAM" id="SSF55073">
    <property type="entry name" value="Nucleotide cyclase"/>
    <property type="match status" value="1"/>
</dbReference>
<dbReference type="SMART" id="SM00091">
    <property type="entry name" value="PAS"/>
    <property type="match status" value="2"/>
</dbReference>
<dbReference type="Proteomes" id="UP000438476">
    <property type="component" value="Unassembled WGS sequence"/>
</dbReference>
<evidence type="ECO:0000259" key="1">
    <source>
        <dbReference type="PROSITE" id="PS50112"/>
    </source>
</evidence>
<dbReference type="Gene3D" id="3.20.20.450">
    <property type="entry name" value="EAL domain"/>
    <property type="match status" value="1"/>
</dbReference>
<dbReference type="InterPro" id="IPR043128">
    <property type="entry name" value="Rev_trsase/Diguanyl_cyclase"/>
</dbReference>
<dbReference type="NCBIfam" id="TIGR00229">
    <property type="entry name" value="sensory_box"/>
    <property type="match status" value="2"/>
</dbReference>